<evidence type="ECO:0000256" key="1">
    <source>
        <dbReference type="SAM" id="MobiDB-lite"/>
    </source>
</evidence>
<sequence>MADAELLDALRELRGVASVRGIQLGPSLGPLLGGAGDVADRATFCAALARVLPLSSVPPLGIERICQTWGDGQRSPDGRYQQVHWRDFAADFDALPPPGGAESPTRLFAGRYVSDIFCQAPAVAPERRIGRKQFGELTTASDVHFGGPEDIVPTASRPNGRSENITRSSFVIQGPEAISHTQLLSQVRLARERNPHAGRRNQESADAPAAAASGVAERGRRHRILDQLELTDAAAAPVPVGMYRDKDDRPRRLSLFSGLNQRSAVGDKLAWDGGSGGGEAELEARGRARVASRAAASHAGAIITGGALPQGVTYGEACGLKPLHPLARQDKLQEAMCWNPPDVLTRHERAMRRMQAPPDWAVAEHILGRSDPAAAPTPSPGACEQTTWGQMRMQGQLRGYA</sequence>
<dbReference type="EMBL" id="HBIR01009350">
    <property type="protein sequence ID" value="CAE0532497.1"/>
    <property type="molecule type" value="Transcribed_RNA"/>
</dbReference>
<gene>
    <name evidence="2" type="ORF">EHUX00137_LOCUS6505</name>
</gene>
<organism evidence="2">
    <name type="scientific">Emiliania huxleyi</name>
    <name type="common">Coccolithophore</name>
    <name type="synonym">Pontosphaera huxleyi</name>
    <dbReference type="NCBI Taxonomy" id="2903"/>
    <lineage>
        <taxon>Eukaryota</taxon>
        <taxon>Haptista</taxon>
        <taxon>Haptophyta</taxon>
        <taxon>Prymnesiophyceae</taxon>
        <taxon>Isochrysidales</taxon>
        <taxon>Noelaerhabdaceae</taxon>
        <taxon>Emiliania</taxon>
    </lineage>
</organism>
<name>A0A7S3RR79_EMIHU</name>
<proteinExistence type="predicted"/>
<reference evidence="2" key="1">
    <citation type="submission" date="2021-01" db="EMBL/GenBank/DDBJ databases">
        <authorList>
            <person name="Corre E."/>
            <person name="Pelletier E."/>
            <person name="Niang G."/>
            <person name="Scheremetjew M."/>
            <person name="Finn R."/>
            <person name="Kale V."/>
            <person name="Holt S."/>
            <person name="Cochrane G."/>
            <person name="Meng A."/>
            <person name="Brown T."/>
            <person name="Cohen L."/>
        </authorList>
    </citation>
    <scope>NUCLEOTIDE SEQUENCE</scope>
    <source>
        <strain evidence="2">379</strain>
    </source>
</reference>
<feature type="compositionally biased region" description="Low complexity" evidence="1">
    <location>
        <begin position="205"/>
        <end position="216"/>
    </location>
</feature>
<evidence type="ECO:0000313" key="2">
    <source>
        <dbReference type="EMBL" id="CAE0532497.1"/>
    </source>
</evidence>
<protein>
    <submittedName>
        <fullName evidence="2">Uncharacterized protein</fullName>
    </submittedName>
</protein>
<accession>A0A7S3RR79</accession>
<feature type="region of interest" description="Disordered" evidence="1">
    <location>
        <begin position="196"/>
        <end position="218"/>
    </location>
</feature>
<dbReference type="AlphaFoldDB" id="A0A7S3RR79"/>